<comment type="caution">
    <text evidence="1">The sequence shown here is derived from an EMBL/GenBank/DDBJ whole genome shotgun (WGS) entry which is preliminary data.</text>
</comment>
<evidence type="ECO:0000313" key="1">
    <source>
        <dbReference type="EMBL" id="KAG0472581.1"/>
    </source>
</evidence>
<dbReference type="EMBL" id="JADCNL010000007">
    <property type="protein sequence ID" value="KAG0472581.1"/>
    <property type="molecule type" value="Genomic_DNA"/>
</dbReference>
<sequence length="78" mass="8845">MVSDKVMGKDDVGTVDGMLFEVGSSKLALLKAWCFCMWPFVELLAFAYRSPVWGCSANYGNILFYNFLFDDDCTFEAF</sequence>
<accession>A0A835QG21</accession>
<dbReference type="AlphaFoldDB" id="A0A835QG21"/>
<evidence type="ECO:0000313" key="2">
    <source>
        <dbReference type="Proteomes" id="UP000636800"/>
    </source>
</evidence>
<organism evidence="1 2">
    <name type="scientific">Vanilla planifolia</name>
    <name type="common">Vanilla</name>
    <dbReference type="NCBI Taxonomy" id="51239"/>
    <lineage>
        <taxon>Eukaryota</taxon>
        <taxon>Viridiplantae</taxon>
        <taxon>Streptophyta</taxon>
        <taxon>Embryophyta</taxon>
        <taxon>Tracheophyta</taxon>
        <taxon>Spermatophyta</taxon>
        <taxon>Magnoliopsida</taxon>
        <taxon>Liliopsida</taxon>
        <taxon>Asparagales</taxon>
        <taxon>Orchidaceae</taxon>
        <taxon>Vanilloideae</taxon>
        <taxon>Vanilleae</taxon>
        <taxon>Vanilla</taxon>
    </lineage>
</organism>
<keyword evidence="2" id="KW-1185">Reference proteome</keyword>
<gene>
    <name evidence="1" type="ORF">HPP92_014438</name>
</gene>
<reference evidence="1 2" key="1">
    <citation type="journal article" date="2020" name="Nat. Food">
        <title>A phased Vanilla planifolia genome enables genetic improvement of flavour and production.</title>
        <authorList>
            <person name="Hasing T."/>
            <person name="Tang H."/>
            <person name="Brym M."/>
            <person name="Khazi F."/>
            <person name="Huang T."/>
            <person name="Chambers A.H."/>
        </authorList>
    </citation>
    <scope>NUCLEOTIDE SEQUENCE [LARGE SCALE GENOMIC DNA]</scope>
    <source>
        <tissue evidence="1">Leaf</tissue>
    </source>
</reference>
<dbReference type="Proteomes" id="UP000636800">
    <property type="component" value="Chromosome 7"/>
</dbReference>
<protein>
    <submittedName>
        <fullName evidence="1">Uncharacterized protein</fullName>
    </submittedName>
</protein>
<name>A0A835QG21_VANPL</name>
<dbReference type="OrthoDB" id="307899at2759"/>
<proteinExistence type="predicted"/>